<feature type="non-terminal residue" evidence="4">
    <location>
        <position position="1"/>
    </location>
</feature>
<dbReference type="SUPFAM" id="SSF48403">
    <property type="entry name" value="Ankyrin repeat"/>
    <property type="match status" value="1"/>
</dbReference>
<evidence type="ECO:0000256" key="3">
    <source>
        <dbReference type="PROSITE-ProRule" id="PRU00023"/>
    </source>
</evidence>
<dbReference type="Pfam" id="PF12796">
    <property type="entry name" value="Ank_2"/>
    <property type="match status" value="2"/>
</dbReference>
<proteinExistence type="predicted"/>
<protein>
    <submittedName>
        <fullName evidence="4">Ankyrin repeat protein</fullName>
    </submittedName>
</protein>
<name>A0A8E2EBT3_9PEZI</name>
<evidence type="ECO:0000256" key="2">
    <source>
        <dbReference type="ARBA" id="ARBA00023043"/>
    </source>
</evidence>
<dbReference type="PROSITE" id="PS50297">
    <property type="entry name" value="ANK_REP_REGION"/>
    <property type="match status" value="4"/>
</dbReference>
<dbReference type="AlphaFoldDB" id="A0A8E2EBT3"/>
<feature type="repeat" description="ANK" evidence="3">
    <location>
        <begin position="36"/>
        <end position="64"/>
    </location>
</feature>
<evidence type="ECO:0000313" key="4">
    <source>
        <dbReference type="EMBL" id="OCK81067.1"/>
    </source>
</evidence>
<sequence>SALHIAANSGSIPLVQLLLDHGFDVEFESSSRRGVCHETPLGAAALNGQKDVVQCLLKRGADINRQVCHYQFTPIRNAARVGNTKAIKLLLDFGADPYAGPYSALHDAAFYGHYEAVKALVDSGIDVN</sequence>
<dbReference type="OrthoDB" id="341259at2759"/>
<dbReference type="PROSITE" id="PS50088">
    <property type="entry name" value="ANK_REPEAT"/>
    <property type="match status" value="4"/>
</dbReference>
<dbReference type="PANTHER" id="PTHR24171">
    <property type="entry name" value="ANKYRIN REPEAT DOMAIN-CONTAINING PROTEIN 39-RELATED"/>
    <property type="match status" value="1"/>
</dbReference>
<reference evidence="4 5" key="1">
    <citation type="journal article" date="2016" name="Nat. Commun.">
        <title>Ectomycorrhizal ecology is imprinted in the genome of the dominant symbiotic fungus Cenococcum geophilum.</title>
        <authorList>
            <consortium name="DOE Joint Genome Institute"/>
            <person name="Peter M."/>
            <person name="Kohler A."/>
            <person name="Ohm R.A."/>
            <person name="Kuo A."/>
            <person name="Krutzmann J."/>
            <person name="Morin E."/>
            <person name="Arend M."/>
            <person name="Barry K.W."/>
            <person name="Binder M."/>
            <person name="Choi C."/>
            <person name="Clum A."/>
            <person name="Copeland A."/>
            <person name="Grisel N."/>
            <person name="Haridas S."/>
            <person name="Kipfer T."/>
            <person name="LaButti K."/>
            <person name="Lindquist E."/>
            <person name="Lipzen A."/>
            <person name="Maire R."/>
            <person name="Meier B."/>
            <person name="Mihaltcheva S."/>
            <person name="Molinier V."/>
            <person name="Murat C."/>
            <person name="Poggeler S."/>
            <person name="Quandt C.A."/>
            <person name="Sperisen C."/>
            <person name="Tritt A."/>
            <person name="Tisserant E."/>
            <person name="Crous P.W."/>
            <person name="Henrissat B."/>
            <person name="Nehls U."/>
            <person name="Egli S."/>
            <person name="Spatafora J.W."/>
            <person name="Grigoriev I.V."/>
            <person name="Martin F.M."/>
        </authorList>
    </citation>
    <scope>NUCLEOTIDE SEQUENCE [LARGE SCALE GENOMIC DNA]</scope>
    <source>
        <strain evidence="4 5">CBS 459.81</strain>
    </source>
</reference>
<dbReference type="Proteomes" id="UP000250266">
    <property type="component" value="Unassembled WGS sequence"/>
</dbReference>
<dbReference type="InterPro" id="IPR036770">
    <property type="entry name" value="Ankyrin_rpt-contain_sf"/>
</dbReference>
<evidence type="ECO:0000313" key="5">
    <source>
        <dbReference type="Proteomes" id="UP000250266"/>
    </source>
</evidence>
<feature type="non-terminal residue" evidence="4">
    <location>
        <position position="128"/>
    </location>
</feature>
<dbReference type="EMBL" id="KV744935">
    <property type="protein sequence ID" value="OCK81067.1"/>
    <property type="molecule type" value="Genomic_DNA"/>
</dbReference>
<gene>
    <name evidence="4" type="ORF">K432DRAFT_254430</name>
</gene>
<feature type="repeat" description="ANK" evidence="3">
    <location>
        <begin position="100"/>
        <end position="128"/>
    </location>
</feature>
<keyword evidence="1" id="KW-0677">Repeat</keyword>
<dbReference type="SMART" id="SM00248">
    <property type="entry name" value="ANK"/>
    <property type="match status" value="4"/>
</dbReference>
<evidence type="ECO:0000256" key="1">
    <source>
        <dbReference type="ARBA" id="ARBA00022737"/>
    </source>
</evidence>
<feature type="repeat" description="ANK" evidence="3">
    <location>
        <begin position="1"/>
        <end position="30"/>
    </location>
</feature>
<feature type="repeat" description="ANK" evidence="3">
    <location>
        <begin position="70"/>
        <end position="96"/>
    </location>
</feature>
<dbReference type="Gene3D" id="1.25.40.20">
    <property type="entry name" value="Ankyrin repeat-containing domain"/>
    <property type="match status" value="2"/>
</dbReference>
<organism evidence="4 5">
    <name type="scientific">Lepidopterella palustris CBS 459.81</name>
    <dbReference type="NCBI Taxonomy" id="1314670"/>
    <lineage>
        <taxon>Eukaryota</taxon>
        <taxon>Fungi</taxon>
        <taxon>Dikarya</taxon>
        <taxon>Ascomycota</taxon>
        <taxon>Pezizomycotina</taxon>
        <taxon>Dothideomycetes</taxon>
        <taxon>Pleosporomycetidae</taxon>
        <taxon>Mytilinidiales</taxon>
        <taxon>Argynnaceae</taxon>
        <taxon>Lepidopterella</taxon>
    </lineage>
</organism>
<keyword evidence="5" id="KW-1185">Reference proteome</keyword>
<accession>A0A8E2EBT3</accession>
<keyword evidence="2 3" id="KW-0040">ANK repeat</keyword>
<dbReference type="InterPro" id="IPR002110">
    <property type="entry name" value="Ankyrin_rpt"/>
</dbReference>